<keyword evidence="1" id="KW-0812">Transmembrane</keyword>
<dbReference type="STRING" id="1783515.A4E84_20935"/>
<evidence type="ECO:0000256" key="1">
    <source>
        <dbReference type="SAM" id="Phobius"/>
    </source>
</evidence>
<feature type="transmembrane region" description="Helical" evidence="1">
    <location>
        <begin position="272"/>
        <end position="291"/>
    </location>
</feature>
<dbReference type="Proteomes" id="UP000076096">
    <property type="component" value="Chromosome"/>
</dbReference>
<evidence type="ECO:0000313" key="2">
    <source>
        <dbReference type="EMBL" id="AMW11746.1"/>
    </source>
</evidence>
<dbReference type="EMBL" id="CP015098">
    <property type="protein sequence ID" value="AMW11746.1"/>
    <property type="molecule type" value="Genomic_DNA"/>
</dbReference>
<sequence length="322" mass="33784">MSERDRAPVTEPAPPRSRNVLSAVLLTLACLLVPFGALASWAAHGLTDTGRWVRTMAPLAADPDVRRSVAEAVGDGVLREAAPAAGSGPLRGEIGPFVHNAARSFTRTEAYRTAWDAANEAVHDAVLRALRDDRARGAPVTVDAAPVIARVKQQLSDDHVPFAHRIPVTHTRIPVLPAEDVDRLRKGYHVLDTAALWLPPATAVLAVAGIAVAACRRRAVTALALGTALGGALLVLAVAIGRRLTLADLPDALHRPAAGAVYDALTATLRTVSWLLCVLGLAVAAGAWVTGRYGPRIAARRHARGSAVPVADPVPEPTRARA</sequence>
<proteinExistence type="predicted"/>
<feature type="transmembrane region" description="Helical" evidence="1">
    <location>
        <begin position="20"/>
        <end position="43"/>
    </location>
</feature>
<feature type="transmembrane region" description="Helical" evidence="1">
    <location>
        <begin position="222"/>
        <end position="241"/>
    </location>
</feature>
<evidence type="ECO:0000313" key="3">
    <source>
        <dbReference type="Proteomes" id="UP000076096"/>
    </source>
</evidence>
<name>A0A143C2L5_9ACTN</name>
<feature type="transmembrane region" description="Helical" evidence="1">
    <location>
        <begin position="194"/>
        <end position="215"/>
    </location>
</feature>
<dbReference type="KEGG" id="stsi:A4E84_20935"/>
<accession>A0A143C2L5</accession>
<dbReference type="RefSeq" id="WP_062928055.1">
    <property type="nucleotide sequence ID" value="NZ_CP015098.1"/>
</dbReference>
<dbReference type="AlphaFoldDB" id="A0A143C2L5"/>
<dbReference type="PROSITE" id="PS51257">
    <property type="entry name" value="PROKAR_LIPOPROTEIN"/>
    <property type="match status" value="1"/>
</dbReference>
<keyword evidence="1" id="KW-0472">Membrane</keyword>
<evidence type="ECO:0008006" key="4">
    <source>
        <dbReference type="Google" id="ProtNLM"/>
    </source>
</evidence>
<keyword evidence="1" id="KW-1133">Transmembrane helix</keyword>
<gene>
    <name evidence="2" type="ORF">A4E84_20935</name>
</gene>
<keyword evidence="3" id="KW-1185">Reference proteome</keyword>
<reference evidence="3" key="1">
    <citation type="submission" date="2016-04" db="EMBL/GenBank/DDBJ databases">
        <authorList>
            <person name="Zhang B."/>
        </authorList>
    </citation>
    <scope>NUCLEOTIDE SEQUENCE [LARGE SCALE GENOMIC DNA]</scope>
    <source>
        <strain evidence="3">S10</strain>
    </source>
</reference>
<organism evidence="2 3">
    <name type="scientific">Streptomyces qaidamensis</name>
    <dbReference type="NCBI Taxonomy" id="1783515"/>
    <lineage>
        <taxon>Bacteria</taxon>
        <taxon>Bacillati</taxon>
        <taxon>Actinomycetota</taxon>
        <taxon>Actinomycetes</taxon>
        <taxon>Kitasatosporales</taxon>
        <taxon>Streptomycetaceae</taxon>
        <taxon>Streptomyces</taxon>
        <taxon>Streptomyces aurantiacus group</taxon>
    </lineage>
</organism>
<protein>
    <recommendedName>
        <fullName evidence="4">Integral membrane protein</fullName>
    </recommendedName>
</protein>